<dbReference type="PANTHER" id="PTHR30600:SF9">
    <property type="entry name" value="BLR7738 PROTEIN"/>
    <property type="match status" value="1"/>
</dbReference>
<evidence type="ECO:0000313" key="7">
    <source>
        <dbReference type="Proteomes" id="UP000029998"/>
    </source>
</evidence>
<dbReference type="GO" id="GO:0020037">
    <property type="term" value="F:heme binding"/>
    <property type="evidence" value="ECO:0007669"/>
    <property type="project" value="InterPro"/>
</dbReference>
<keyword evidence="1 4" id="KW-0349">Heme</keyword>
<dbReference type="InterPro" id="IPR036909">
    <property type="entry name" value="Cyt_c-like_dom_sf"/>
</dbReference>
<name>A0A0A0F1V9_9GAMM</name>
<evidence type="ECO:0000256" key="3">
    <source>
        <dbReference type="ARBA" id="ARBA00023004"/>
    </source>
</evidence>
<dbReference type="PANTHER" id="PTHR30600">
    <property type="entry name" value="CYTOCHROME C PEROXIDASE-RELATED"/>
    <property type="match status" value="1"/>
</dbReference>
<accession>A0A0A0F1V9</accession>
<keyword evidence="2 4" id="KW-0479">Metal-binding</keyword>
<dbReference type="Gene3D" id="1.10.760.10">
    <property type="entry name" value="Cytochrome c-like domain"/>
    <property type="match status" value="1"/>
</dbReference>
<reference evidence="6 7" key="1">
    <citation type="submission" date="2013-08" db="EMBL/GenBank/DDBJ databases">
        <title>Genome sequencing of Lysobacter.</title>
        <authorList>
            <person name="Zhang S."/>
            <person name="Wang G."/>
        </authorList>
    </citation>
    <scope>NUCLEOTIDE SEQUENCE [LARGE SCALE GENOMIC DNA]</scope>
    <source>
        <strain evidence="6 7">GH1-9</strain>
    </source>
</reference>
<dbReference type="GO" id="GO:0046872">
    <property type="term" value="F:metal ion binding"/>
    <property type="evidence" value="ECO:0007669"/>
    <property type="project" value="UniProtKB-KW"/>
</dbReference>
<feature type="domain" description="Cytochrome c" evidence="5">
    <location>
        <begin position="302"/>
        <end position="406"/>
    </location>
</feature>
<dbReference type="AlphaFoldDB" id="A0A0A0F1V9"/>
<keyword evidence="7" id="KW-1185">Reference proteome</keyword>
<dbReference type="eggNOG" id="COG1858">
    <property type="taxonomic scope" value="Bacteria"/>
</dbReference>
<dbReference type="Pfam" id="PF00034">
    <property type="entry name" value="Cytochrom_C"/>
    <property type="match status" value="1"/>
</dbReference>
<gene>
    <name evidence="6" type="ORF">N800_08900</name>
</gene>
<evidence type="ECO:0000256" key="2">
    <source>
        <dbReference type="ARBA" id="ARBA00022723"/>
    </source>
</evidence>
<comment type="caution">
    <text evidence="6">The sequence shown here is derived from an EMBL/GenBank/DDBJ whole genome shotgun (WGS) entry which is preliminary data.</text>
</comment>
<sequence>MNRPSRVRWRPLKHLGICAPIGFALVALAYAGLQANGSAAAAESALAQNATPTPAHLAEGQRIFRFDTFGDEQIWTDRLRLHEVVEAAVDPITALSVGLKVDADALPPGMLGSVDLSDPATTVALLRLNAVVGLQATVDNENHITRLGVTCALCHSTVDDSVAPGVGRRLDGWANRDLDVGTIIALSPVLTDAQKAVYRSWGPGKYDPRYNIDGLNTPLALPPIYGLAHVKNETYTADGPISYWNAYVAVTQMGGQGNFSDPRLGIEITHAPDLVTPKLAPLLVYQKSLLAPEPAPGSYDAAAANRGRTMFARNCMGCHMGVDGTDNNRGVLHDPAETGMDGAYAARTVTGAYRTTPLRGLQYHAPYFHDGSAATLADVVSHYDRVRGLGLDTLQQQDLVEFLKTL</sequence>
<dbReference type="InterPro" id="IPR051395">
    <property type="entry name" value="Cytochrome_c_Peroxidase/MauG"/>
</dbReference>
<protein>
    <recommendedName>
        <fullName evidence="5">Cytochrome c domain-containing protein</fullName>
    </recommendedName>
</protein>
<dbReference type="InterPro" id="IPR009056">
    <property type="entry name" value="Cyt_c-like_dom"/>
</dbReference>
<evidence type="ECO:0000256" key="1">
    <source>
        <dbReference type="ARBA" id="ARBA00022617"/>
    </source>
</evidence>
<dbReference type="RefSeq" id="WP_036133871.1">
    <property type="nucleotide sequence ID" value="NZ_AVPU01000001.1"/>
</dbReference>
<proteinExistence type="predicted"/>
<evidence type="ECO:0000259" key="5">
    <source>
        <dbReference type="PROSITE" id="PS51007"/>
    </source>
</evidence>
<dbReference type="PROSITE" id="PS51007">
    <property type="entry name" value="CYTC"/>
    <property type="match status" value="1"/>
</dbReference>
<evidence type="ECO:0000313" key="6">
    <source>
        <dbReference type="EMBL" id="KGM56303.1"/>
    </source>
</evidence>
<dbReference type="EMBL" id="AVPU01000001">
    <property type="protein sequence ID" value="KGM56303.1"/>
    <property type="molecule type" value="Genomic_DNA"/>
</dbReference>
<organism evidence="6 7">
    <name type="scientific">Lysobacter daejeonensis GH1-9</name>
    <dbReference type="NCBI Taxonomy" id="1385517"/>
    <lineage>
        <taxon>Bacteria</taxon>
        <taxon>Pseudomonadati</taxon>
        <taxon>Pseudomonadota</taxon>
        <taxon>Gammaproteobacteria</taxon>
        <taxon>Lysobacterales</taxon>
        <taxon>Lysobacteraceae</taxon>
        <taxon>Aerolutibacter</taxon>
    </lineage>
</organism>
<dbReference type="GO" id="GO:0004130">
    <property type="term" value="F:cytochrome-c peroxidase activity"/>
    <property type="evidence" value="ECO:0007669"/>
    <property type="project" value="TreeGrafter"/>
</dbReference>
<dbReference type="OrthoDB" id="9805202at2"/>
<keyword evidence="3 4" id="KW-0408">Iron</keyword>
<dbReference type="GO" id="GO:0009055">
    <property type="term" value="F:electron transfer activity"/>
    <property type="evidence" value="ECO:0007669"/>
    <property type="project" value="InterPro"/>
</dbReference>
<dbReference type="SUPFAM" id="SSF46626">
    <property type="entry name" value="Cytochrome c"/>
    <property type="match status" value="1"/>
</dbReference>
<evidence type="ECO:0000256" key="4">
    <source>
        <dbReference type="PROSITE-ProRule" id="PRU00433"/>
    </source>
</evidence>
<dbReference type="Proteomes" id="UP000029998">
    <property type="component" value="Unassembled WGS sequence"/>
</dbReference>
<dbReference type="STRING" id="1385517.N800_08900"/>